<sequence length="79" mass="9232">MIGIRKIVPYSPPWKAESTHSIEFTTEEFVDRMGNKAAVCTAHYKDKKNKDRECVAWVKWEETNEQRVKTIWNMGTSTP</sequence>
<reference evidence="1 2" key="1">
    <citation type="journal article" date="2016" name="Front. Microbiol.">
        <title>Characterization of Novel Bacteriophages for Biocontrol of Bacterial Blight in Leek Caused by Pseudomonas syringae pv. porri.</title>
        <authorList>
            <person name="Rombouts S."/>
            <person name="Lavigne R."/>
        </authorList>
    </citation>
    <scope>NUCLEOTIDE SEQUENCE [LARGE SCALE GENOMIC DNA]</scope>
</reference>
<gene>
    <name evidence="1" type="ORF">vB_PsyM_KIL5_0005</name>
</gene>
<evidence type="ECO:0000313" key="1">
    <source>
        <dbReference type="EMBL" id="AMR57905.1"/>
    </source>
</evidence>
<accession>A0A142IFA0</accession>
<dbReference type="EMBL" id="KU130130">
    <property type="protein sequence ID" value="AMR57905.1"/>
    <property type="molecule type" value="Genomic_DNA"/>
</dbReference>
<organism evidence="1 2">
    <name type="scientific">Pseudomonas phage vB_PsyM_KIL5</name>
    <dbReference type="NCBI Taxonomy" id="1777070"/>
    <lineage>
        <taxon>Viruses</taxon>
        <taxon>Duplodnaviria</taxon>
        <taxon>Heunggongvirae</taxon>
        <taxon>Uroviricota</taxon>
        <taxon>Caudoviricetes</taxon>
        <taxon>Vandenendeviridae</taxon>
        <taxon>Gorskivirinae</taxon>
        <taxon>Flaumdravirus</taxon>
        <taxon>Flaumdravirus KIL4</taxon>
    </lineage>
</organism>
<evidence type="ECO:0000313" key="2">
    <source>
        <dbReference type="Proteomes" id="UP000230255"/>
    </source>
</evidence>
<dbReference type="Proteomes" id="UP000230255">
    <property type="component" value="Segment"/>
</dbReference>
<proteinExistence type="predicted"/>
<protein>
    <submittedName>
        <fullName evidence="1">Uncharacterized protein</fullName>
    </submittedName>
</protein>
<name>A0A142IFA0_9CAUD</name>